<dbReference type="InterPro" id="IPR001789">
    <property type="entry name" value="Sig_transdc_resp-reg_receiver"/>
</dbReference>
<dbReference type="InterPro" id="IPR036097">
    <property type="entry name" value="HisK_dim/P_sf"/>
</dbReference>
<dbReference type="SUPFAM" id="SSF55874">
    <property type="entry name" value="ATPase domain of HSP90 chaperone/DNA topoisomerase II/histidine kinase"/>
    <property type="match status" value="1"/>
</dbReference>
<dbReference type="InterPro" id="IPR003661">
    <property type="entry name" value="HisK_dim/P_dom"/>
</dbReference>
<evidence type="ECO:0000313" key="9">
    <source>
        <dbReference type="Proteomes" id="UP001429601"/>
    </source>
</evidence>
<dbReference type="Pfam" id="PF00512">
    <property type="entry name" value="HisKA"/>
    <property type="match status" value="1"/>
</dbReference>
<dbReference type="InterPro" id="IPR011006">
    <property type="entry name" value="CheY-like_superfamily"/>
</dbReference>
<organism evidence="8 9">
    <name type="scientific">Luteibacter jiangsuensis</name>
    <dbReference type="NCBI Taxonomy" id="637577"/>
    <lineage>
        <taxon>Bacteria</taxon>
        <taxon>Pseudomonadati</taxon>
        <taxon>Pseudomonadota</taxon>
        <taxon>Gammaproteobacteria</taxon>
        <taxon>Lysobacterales</taxon>
        <taxon>Rhodanobacteraceae</taxon>
        <taxon>Luteibacter</taxon>
    </lineage>
</organism>
<dbReference type="Proteomes" id="UP001429601">
    <property type="component" value="Unassembled WGS sequence"/>
</dbReference>
<sequence>MSLAPDIVSVSPAGAPETHILIVDDVPQNLVALEALLAQDGVDILKAGSGAEALELLLRHDVALALLDVQMPEMDGFALAEFMRGSSRTRHVPIIFLTASPNDPARSFKGYDAGAVDFLHKPLDPRVLLGKVNVFIQLHRQRLELKERNERLERSLQLNETMIAVLTHDLRTPLSAISLCAERLVEEADGTPLARTASHVMTSAGRMARMIEQLLDFSRIRSSVLKMDFQKGDLGQVCEDVVAEMRRAHDGLPIGLSICGNLHGVFDVVRIAQAVSNLIGNAVQHGEAGEVNVAAEGVDKDWLEVSVRNAGRIPEPVLGRLFEPFKGSFHPSKGLGLGLYIADQFVRAHGGTLRAENLSSEVCFRLRLPRVGVAAQG</sequence>
<dbReference type="InterPro" id="IPR036890">
    <property type="entry name" value="HATPase_C_sf"/>
</dbReference>
<dbReference type="PRINTS" id="PR00344">
    <property type="entry name" value="BCTRLSENSOR"/>
</dbReference>
<dbReference type="Gene3D" id="1.10.287.130">
    <property type="match status" value="1"/>
</dbReference>
<evidence type="ECO:0000256" key="5">
    <source>
        <dbReference type="SAM" id="Coils"/>
    </source>
</evidence>
<gene>
    <name evidence="8" type="ORF">HBF26_08085</name>
</gene>
<dbReference type="SUPFAM" id="SSF47384">
    <property type="entry name" value="Homodimeric domain of signal transducing histidine kinase"/>
    <property type="match status" value="1"/>
</dbReference>
<dbReference type="InterPro" id="IPR004358">
    <property type="entry name" value="Sig_transdc_His_kin-like_C"/>
</dbReference>
<dbReference type="Pfam" id="PF00072">
    <property type="entry name" value="Response_reg"/>
    <property type="match status" value="1"/>
</dbReference>
<feature type="coiled-coil region" evidence="5">
    <location>
        <begin position="135"/>
        <end position="162"/>
    </location>
</feature>
<dbReference type="CDD" id="cd00075">
    <property type="entry name" value="HATPase"/>
    <property type="match status" value="1"/>
</dbReference>
<evidence type="ECO:0000259" key="7">
    <source>
        <dbReference type="PROSITE" id="PS50110"/>
    </source>
</evidence>
<comment type="caution">
    <text evidence="8">The sequence shown here is derived from an EMBL/GenBank/DDBJ whole genome shotgun (WGS) entry which is preliminary data.</text>
</comment>
<dbReference type="InterPro" id="IPR003594">
    <property type="entry name" value="HATPase_dom"/>
</dbReference>
<dbReference type="SMART" id="SM00388">
    <property type="entry name" value="HisKA"/>
    <property type="match status" value="1"/>
</dbReference>
<name>A0ABX0Q6M2_9GAMM</name>
<dbReference type="SUPFAM" id="SSF52172">
    <property type="entry name" value="CheY-like"/>
    <property type="match status" value="1"/>
</dbReference>
<evidence type="ECO:0000256" key="4">
    <source>
        <dbReference type="PROSITE-ProRule" id="PRU00169"/>
    </source>
</evidence>
<dbReference type="Gene3D" id="3.40.50.2300">
    <property type="match status" value="1"/>
</dbReference>
<evidence type="ECO:0000313" key="8">
    <source>
        <dbReference type="EMBL" id="NID04843.1"/>
    </source>
</evidence>
<reference evidence="8 9" key="1">
    <citation type="journal article" date="2011" name="Curr. Microbiol.">
        <title>Luteibacter jiangsuensis sp. nov.: a methamidophos-degrading bacterium isolated from a methamidophos-manufacturing factory.</title>
        <authorList>
            <person name="Wang L."/>
            <person name="Wang G.L."/>
            <person name="Li S.P."/>
            <person name="Jiang J.D."/>
        </authorList>
    </citation>
    <scope>NUCLEOTIDE SEQUENCE [LARGE SCALE GENOMIC DNA]</scope>
    <source>
        <strain evidence="8 9">CGMCC 1.10133</strain>
    </source>
</reference>
<dbReference type="EMBL" id="JAAQQR010000003">
    <property type="protein sequence ID" value="NID04843.1"/>
    <property type="molecule type" value="Genomic_DNA"/>
</dbReference>
<dbReference type="PANTHER" id="PTHR43547:SF2">
    <property type="entry name" value="HYBRID SIGNAL TRANSDUCTION HISTIDINE KINASE C"/>
    <property type="match status" value="1"/>
</dbReference>
<keyword evidence="3 4" id="KW-0597">Phosphoprotein</keyword>
<keyword evidence="9" id="KW-1185">Reference proteome</keyword>
<protein>
    <recommendedName>
        <fullName evidence="2">histidine kinase</fullName>
        <ecNumber evidence="2">2.7.13.3</ecNumber>
    </recommendedName>
</protein>
<dbReference type="PROSITE" id="PS50110">
    <property type="entry name" value="RESPONSE_REGULATORY"/>
    <property type="match status" value="1"/>
</dbReference>
<proteinExistence type="predicted"/>
<dbReference type="Pfam" id="PF02518">
    <property type="entry name" value="HATPase_c"/>
    <property type="match status" value="1"/>
</dbReference>
<evidence type="ECO:0000259" key="6">
    <source>
        <dbReference type="PROSITE" id="PS50109"/>
    </source>
</evidence>
<dbReference type="EC" id="2.7.13.3" evidence="2"/>
<dbReference type="Gene3D" id="3.30.565.10">
    <property type="entry name" value="Histidine kinase-like ATPase, C-terminal domain"/>
    <property type="match status" value="1"/>
</dbReference>
<evidence type="ECO:0000256" key="1">
    <source>
        <dbReference type="ARBA" id="ARBA00000085"/>
    </source>
</evidence>
<keyword evidence="5" id="KW-0175">Coiled coil</keyword>
<comment type="catalytic activity">
    <reaction evidence="1">
        <text>ATP + protein L-histidine = ADP + protein N-phospho-L-histidine.</text>
        <dbReference type="EC" id="2.7.13.3"/>
    </reaction>
</comment>
<dbReference type="PROSITE" id="PS50109">
    <property type="entry name" value="HIS_KIN"/>
    <property type="match status" value="1"/>
</dbReference>
<evidence type="ECO:0000256" key="2">
    <source>
        <dbReference type="ARBA" id="ARBA00012438"/>
    </source>
</evidence>
<dbReference type="CDD" id="cd00082">
    <property type="entry name" value="HisKA"/>
    <property type="match status" value="1"/>
</dbReference>
<feature type="domain" description="Response regulatory" evidence="7">
    <location>
        <begin position="19"/>
        <end position="136"/>
    </location>
</feature>
<dbReference type="RefSeq" id="WP_167124871.1">
    <property type="nucleotide sequence ID" value="NZ_JAAQQR010000003.1"/>
</dbReference>
<dbReference type="PANTHER" id="PTHR43547">
    <property type="entry name" value="TWO-COMPONENT HISTIDINE KINASE"/>
    <property type="match status" value="1"/>
</dbReference>
<dbReference type="InterPro" id="IPR005467">
    <property type="entry name" value="His_kinase_dom"/>
</dbReference>
<evidence type="ECO:0000256" key="3">
    <source>
        <dbReference type="ARBA" id="ARBA00022553"/>
    </source>
</evidence>
<accession>A0ABX0Q6M2</accession>
<dbReference type="SMART" id="SM00387">
    <property type="entry name" value="HATPase_c"/>
    <property type="match status" value="1"/>
</dbReference>
<dbReference type="SMART" id="SM00448">
    <property type="entry name" value="REC"/>
    <property type="match status" value="1"/>
</dbReference>
<feature type="domain" description="Histidine kinase" evidence="6">
    <location>
        <begin position="165"/>
        <end position="372"/>
    </location>
</feature>
<feature type="modified residue" description="4-aspartylphosphate" evidence="4">
    <location>
        <position position="68"/>
    </location>
</feature>